<dbReference type="RefSeq" id="WP_246013312.1">
    <property type="nucleotide sequence ID" value="NZ_UWPJ01000027.1"/>
</dbReference>
<protein>
    <recommendedName>
        <fullName evidence="3">FemAB family protein</fullName>
    </recommendedName>
</protein>
<dbReference type="AlphaFoldDB" id="A0A3P4B7U4"/>
<dbReference type="PANTHER" id="PTHR47017">
    <property type="entry name" value="ACYL-COA"/>
    <property type="match status" value="1"/>
</dbReference>
<name>A0A3P4B7U4_9BURK</name>
<proteinExistence type="predicted"/>
<evidence type="ECO:0000313" key="2">
    <source>
        <dbReference type="Proteomes" id="UP000277294"/>
    </source>
</evidence>
<dbReference type="SUPFAM" id="SSF55729">
    <property type="entry name" value="Acyl-CoA N-acyltransferases (Nat)"/>
    <property type="match status" value="1"/>
</dbReference>
<dbReference type="Pfam" id="PF04339">
    <property type="entry name" value="FemAB_like"/>
    <property type="match status" value="1"/>
</dbReference>
<evidence type="ECO:0008006" key="3">
    <source>
        <dbReference type="Google" id="ProtNLM"/>
    </source>
</evidence>
<dbReference type="Proteomes" id="UP000277294">
    <property type="component" value="Unassembled WGS sequence"/>
</dbReference>
<dbReference type="Gene3D" id="3.40.630.30">
    <property type="match status" value="1"/>
</dbReference>
<sequence length="379" mass="42293">MSDLTVELADDLQAIDPAQWDAWSAGNPFVAHAFLDALHATGCATRRTGWQPSYLLLRRGGELAGAMPLYLKRHSRGEYVFDQGWAEAFERHGLDYYPKLLCAVPFTPVGGPRLLAGSHEDRVLLARAAVQVARQAEVSSLHVLFPSDEDARALREAGYMMREGVQFHWRNPGYGTFDDFLAAMNHDKRKKLRQDRKKVAQAGIVFRHLRGAAIGPDDLAFFYRCYASTYAAHWSSPYLNPAFFERLRAAMPDAMLLVLAERAGEPVACALNIAAGATLYGRYWGSTEFVPGLHFETCYLQAIEYCIAHGFESFEGGAQGVHKMSRGLLPTPTWSAHWVADERFADAIADFLRRETEGMDRYLDELESHTPFKAPAGAD</sequence>
<organism evidence="1 2">
    <name type="scientific">Pigmentiphaga humi</name>
    <dbReference type="NCBI Taxonomy" id="2478468"/>
    <lineage>
        <taxon>Bacteria</taxon>
        <taxon>Pseudomonadati</taxon>
        <taxon>Pseudomonadota</taxon>
        <taxon>Betaproteobacteria</taxon>
        <taxon>Burkholderiales</taxon>
        <taxon>Alcaligenaceae</taxon>
        <taxon>Pigmentiphaga</taxon>
    </lineage>
</organism>
<dbReference type="PANTHER" id="PTHR47017:SF1">
    <property type="entry name" value="ACYL-COA"/>
    <property type="match status" value="1"/>
</dbReference>
<dbReference type="EMBL" id="UWPJ01000027">
    <property type="protein sequence ID" value="VCU71586.1"/>
    <property type="molecule type" value="Genomic_DNA"/>
</dbReference>
<dbReference type="InterPro" id="IPR016181">
    <property type="entry name" value="Acyl_CoA_acyltransferase"/>
</dbReference>
<evidence type="ECO:0000313" key="1">
    <source>
        <dbReference type="EMBL" id="VCU71586.1"/>
    </source>
</evidence>
<gene>
    <name evidence="1" type="ORF">PIGHUM_03671</name>
</gene>
<dbReference type="InterPro" id="IPR007434">
    <property type="entry name" value="FemAB-like"/>
</dbReference>
<keyword evidence="2" id="KW-1185">Reference proteome</keyword>
<reference evidence="1 2" key="1">
    <citation type="submission" date="2018-10" db="EMBL/GenBank/DDBJ databases">
        <authorList>
            <person name="Criscuolo A."/>
        </authorList>
    </citation>
    <scope>NUCLEOTIDE SEQUENCE [LARGE SCALE GENOMIC DNA]</scope>
    <source>
        <strain evidence="1">DnA1</strain>
    </source>
</reference>
<accession>A0A3P4B7U4</accession>